<comment type="caution">
    <text evidence="6">The sequence shown here is derived from an EMBL/GenBank/DDBJ whole genome shotgun (WGS) entry which is preliminary data.</text>
</comment>
<evidence type="ECO:0000256" key="3">
    <source>
        <dbReference type="ARBA" id="ARBA00022989"/>
    </source>
</evidence>
<evidence type="ECO:0000256" key="1">
    <source>
        <dbReference type="ARBA" id="ARBA00004141"/>
    </source>
</evidence>
<keyword evidence="2 5" id="KW-0812">Transmembrane</keyword>
<feature type="transmembrane region" description="Helical" evidence="5">
    <location>
        <begin position="98"/>
        <end position="122"/>
    </location>
</feature>
<evidence type="ECO:0000256" key="4">
    <source>
        <dbReference type="ARBA" id="ARBA00023136"/>
    </source>
</evidence>
<feature type="transmembrane region" description="Helical" evidence="5">
    <location>
        <begin position="24"/>
        <end position="45"/>
    </location>
</feature>
<evidence type="ECO:0000256" key="5">
    <source>
        <dbReference type="SAM" id="Phobius"/>
    </source>
</evidence>
<dbReference type="RefSeq" id="WP_377903137.1">
    <property type="nucleotide sequence ID" value="NZ_JBHRZS010000003.1"/>
</dbReference>
<dbReference type="PANTHER" id="PTHR37306:SF1">
    <property type="entry name" value="COLICIN V PRODUCTION PROTEIN"/>
    <property type="match status" value="1"/>
</dbReference>
<sequence>METIDIIILIIVGLGAIEGYRKGFLMSVLGLFGFVLAIVLAFYFMDTMADWLAENVDSLSIGYPILAFFLIFVATMLIVNGVGWVLKKTIDMVLLGSLDKAAGVMLGAVKVAFFLSLFFYLANMFDLDLPKKWTRKSEAMPYIEPVVPFIVDLMEPSMPVIDQTLKKMEELVEKVGDDLSKKKD</sequence>
<evidence type="ECO:0000313" key="7">
    <source>
        <dbReference type="Proteomes" id="UP001595805"/>
    </source>
</evidence>
<proteinExistence type="predicted"/>
<dbReference type="InterPro" id="IPR003825">
    <property type="entry name" value="Colicin-V_CvpA"/>
</dbReference>
<name>A0ABV8AQA6_9BACT</name>
<dbReference type="PANTHER" id="PTHR37306">
    <property type="entry name" value="COLICIN V PRODUCTION PROTEIN"/>
    <property type="match status" value="1"/>
</dbReference>
<dbReference type="Pfam" id="PF02674">
    <property type="entry name" value="Colicin_V"/>
    <property type="match status" value="1"/>
</dbReference>
<comment type="subcellular location">
    <subcellularLocation>
        <location evidence="1">Membrane</location>
        <topology evidence="1">Multi-pass membrane protein</topology>
    </subcellularLocation>
</comment>
<keyword evidence="3 5" id="KW-1133">Transmembrane helix</keyword>
<protein>
    <submittedName>
        <fullName evidence="6">CvpA family protein</fullName>
    </submittedName>
</protein>
<dbReference type="Proteomes" id="UP001595805">
    <property type="component" value="Unassembled WGS sequence"/>
</dbReference>
<feature type="transmembrane region" description="Helical" evidence="5">
    <location>
        <begin position="65"/>
        <end position="86"/>
    </location>
</feature>
<gene>
    <name evidence="6" type="ORF">ACFOSV_02710</name>
</gene>
<reference evidence="7" key="1">
    <citation type="journal article" date="2019" name="Int. J. Syst. Evol. Microbiol.">
        <title>The Global Catalogue of Microorganisms (GCM) 10K type strain sequencing project: providing services to taxonomists for standard genome sequencing and annotation.</title>
        <authorList>
            <consortium name="The Broad Institute Genomics Platform"/>
            <consortium name="The Broad Institute Genome Sequencing Center for Infectious Disease"/>
            <person name="Wu L."/>
            <person name="Ma J."/>
        </authorList>
    </citation>
    <scope>NUCLEOTIDE SEQUENCE [LARGE SCALE GENOMIC DNA]</scope>
    <source>
        <strain evidence="7">CCUG 60523</strain>
    </source>
</reference>
<keyword evidence="7" id="KW-1185">Reference proteome</keyword>
<organism evidence="6 7">
    <name type="scientific">Algoriphagus namhaensis</name>
    <dbReference type="NCBI Taxonomy" id="915353"/>
    <lineage>
        <taxon>Bacteria</taxon>
        <taxon>Pseudomonadati</taxon>
        <taxon>Bacteroidota</taxon>
        <taxon>Cytophagia</taxon>
        <taxon>Cytophagales</taxon>
        <taxon>Cyclobacteriaceae</taxon>
        <taxon>Algoriphagus</taxon>
    </lineage>
</organism>
<accession>A0ABV8AQA6</accession>
<dbReference type="EMBL" id="JBHRZS010000003">
    <property type="protein sequence ID" value="MFC3879066.1"/>
    <property type="molecule type" value="Genomic_DNA"/>
</dbReference>
<evidence type="ECO:0000313" key="6">
    <source>
        <dbReference type="EMBL" id="MFC3879066.1"/>
    </source>
</evidence>
<evidence type="ECO:0000256" key="2">
    <source>
        <dbReference type="ARBA" id="ARBA00022692"/>
    </source>
</evidence>
<keyword evidence="4 5" id="KW-0472">Membrane</keyword>